<reference evidence="3" key="1">
    <citation type="submission" date="2016-10" db="EMBL/GenBank/DDBJ databases">
        <authorList>
            <person name="Varghese N."/>
        </authorList>
    </citation>
    <scope>NUCLEOTIDE SEQUENCE [LARGE SCALE GENOMIC DNA]</scope>
    <source>
        <strain evidence="3">DSM 17980</strain>
    </source>
</reference>
<dbReference type="AlphaFoldDB" id="A0A1I7JXA6"/>
<dbReference type="eggNOG" id="ENOG5032S0Q">
    <property type="taxonomic scope" value="Bacteria"/>
</dbReference>
<dbReference type="STRING" id="392015.SAMN05421543_11285"/>
<name>A0A1I7JXA6_9BACL</name>
<evidence type="ECO:0000313" key="2">
    <source>
        <dbReference type="EMBL" id="SFU89830.1"/>
    </source>
</evidence>
<sequence length="170" mass="18761">MKAIGAALVFVACTGIGFRIARDYRERPRQLRALMQGMRLLQAEVEYSVTPLPAALRRVSERVSPPAGVLFAAAADILQDGDVPVADALARALHEAGRSSALREADLEVVREFGRTLGTSDRVHQSQQFEVAIVRLAGLEEEARELQRTHERLWQYIGALVGLTIVILLY</sequence>
<protein>
    <submittedName>
        <fullName evidence="2">Stage III sporulation protein AB</fullName>
    </submittedName>
</protein>
<dbReference type="RefSeq" id="WP_074953141.1">
    <property type="nucleotide sequence ID" value="NZ_FPBV01000012.1"/>
</dbReference>
<evidence type="ECO:0000256" key="1">
    <source>
        <dbReference type="SAM" id="Phobius"/>
    </source>
</evidence>
<proteinExistence type="predicted"/>
<dbReference type="Pfam" id="PF09548">
    <property type="entry name" value="Spore_III_AB"/>
    <property type="match status" value="1"/>
</dbReference>
<dbReference type="Proteomes" id="UP000183508">
    <property type="component" value="Unassembled WGS sequence"/>
</dbReference>
<gene>
    <name evidence="2" type="ORF">SAMN05421543_11285</name>
</gene>
<organism evidence="2 3">
    <name type="scientific">Alicyclobacillus macrosporangiidus</name>
    <dbReference type="NCBI Taxonomy" id="392015"/>
    <lineage>
        <taxon>Bacteria</taxon>
        <taxon>Bacillati</taxon>
        <taxon>Bacillota</taxon>
        <taxon>Bacilli</taxon>
        <taxon>Bacillales</taxon>
        <taxon>Alicyclobacillaceae</taxon>
        <taxon>Alicyclobacillus</taxon>
    </lineage>
</organism>
<dbReference type="PIRSF" id="PIRSF021435">
    <property type="entry name" value="SpoIIIAB"/>
    <property type="match status" value="1"/>
</dbReference>
<accession>A0A1I7JXA6</accession>
<evidence type="ECO:0000313" key="3">
    <source>
        <dbReference type="Proteomes" id="UP000183508"/>
    </source>
</evidence>
<keyword evidence="3" id="KW-1185">Reference proteome</keyword>
<dbReference type="NCBIfam" id="TIGR02833">
    <property type="entry name" value="spore_III_AB"/>
    <property type="match status" value="1"/>
</dbReference>
<feature type="transmembrane region" description="Helical" evidence="1">
    <location>
        <begin position="153"/>
        <end position="169"/>
    </location>
</feature>
<keyword evidence="1" id="KW-0812">Transmembrane</keyword>
<keyword evidence="1" id="KW-0472">Membrane</keyword>
<keyword evidence="1" id="KW-1133">Transmembrane helix</keyword>
<dbReference type="InterPro" id="IPR014198">
    <property type="entry name" value="Spore_III_AB"/>
</dbReference>
<dbReference type="EMBL" id="FPBV01000012">
    <property type="protein sequence ID" value="SFU89830.1"/>
    <property type="molecule type" value="Genomic_DNA"/>
</dbReference>